<feature type="region of interest" description="Disordered" evidence="1">
    <location>
        <begin position="123"/>
        <end position="143"/>
    </location>
</feature>
<keyword evidence="4" id="KW-1185">Reference proteome</keyword>
<evidence type="ECO:0000313" key="3">
    <source>
        <dbReference type="EMBL" id="SFL40738.1"/>
    </source>
</evidence>
<organism evidence="3 4">
    <name type="scientific">Shimia haliotis</name>
    <dbReference type="NCBI Taxonomy" id="1280847"/>
    <lineage>
        <taxon>Bacteria</taxon>
        <taxon>Pseudomonadati</taxon>
        <taxon>Pseudomonadota</taxon>
        <taxon>Alphaproteobacteria</taxon>
        <taxon>Rhodobacterales</taxon>
        <taxon>Roseobacteraceae</taxon>
    </lineage>
</organism>
<dbReference type="EMBL" id="FOSZ01000013">
    <property type="protein sequence ID" value="SFL40738.1"/>
    <property type="molecule type" value="Genomic_DNA"/>
</dbReference>
<protein>
    <recommendedName>
        <fullName evidence="5">DUF4381 domain-containing protein</fullName>
    </recommendedName>
</protein>
<proteinExistence type="predicted"/>
<evidence type="ECO:0000313" key="4">
    <source>
        <dbReference type="Proteomes" id="UP000198851"/>
    </source>
</evidence>
<dbReference type="Pfam" id="PF14316">
    <property type="entry name" value="DUF4381"/>
    <property type="match status" value="1"/>
</dbReference>
<dbReference type="OrthoDB" id="283083at2"/>
<keyword evidence="2" id="KW-1133">Transmembrane helix</keyword>
<reference evidence="4" key="1">
    <citation type="submission" date="2016-10" db="EMBL/GenBank/DDBJ databases">
        <authorList>
            <person name="Varghese N."/>
            <person name="Submissions S."/>
        </authorList>
    </citation>
    <scope>NUCLEOTIDE SEQUENCE [LARGE SCALE GENOMIC DNA]</scope>
    <source>
        <strain evidence="4">DSM 28453</strain>
    </source>
</reference>
<dbReference type="STRING" id="1280847.SAMN04488036_1134"/>
<evidence type="ECO:0000256" key="1">
    <source>
        <dbReference type="SAM" id="MobiDB-lite"/>
    </source>
</evidence>
<name>A0A1I4HEL7_9RHOB</name>
<keyword evidence="2" id="KW-0812">Transmembrane</keyword>
<dbReference type="Proteomes" id="UP000198851">
    <property type="component" value="Unassembled WGS sequence"/>
</dbReference>
<dbReference type="RefSeq" id="WP_093326053.1">
    <property type="nucleotide sequence ID" value="NZ_FOSZ01000013.1"/>
</dbReference>
<dbReference type="AlphaFoldDB" id="A0A1I4HEL7"/>
<gene>
    <name evidence="3" type="ORF">SAMN04488036_1134</name>
</gene>
<feature type="transmembrane region" description="Helical" evidence="2">
    <location>
        <begin position="36"/>
        <end position="57"/>
    </location>
</feature>
<evidence type="ECO:0000256" key="2">
    <source>
        <dbReference type="SAM" id="Phobius"/>
    </source>
</evidence>
<evidence type="ECO:0008006" key="5">
    <source>
        <dbReference type="Google" id="ProtNLM"/>
    </source>
</evidence>
<accession>A0A1I4HEL7</accession>
<sequence>MSETLTPPRPTNLPDLLAKMQEVGDPQPVNMAPETWGWAALAAIAALLLLIAGYRFFQHRRANAYRREALRALEKAGDDPSAVSDILKRAALAAYPRKNVANLYGAAWREALETTGAGHIDPQFETAGYSRNPPKSIPGLNATARHWVRHHKR</sequence>
<dbReference type="InterPro" id="IPR025489">
    <property type="entry name" value="DUF4381"/>
</dbReference>
<keyword evidence="2" id="KW-0472">Membrane</keyword>